<protein>
    <submittedName>
        <fullName evidence="1">Uncharacterized protein</fullName>
    </submittedName>
</protein>
<proteinExistence type="predicted"/>
<dbReference type="AlphaFoldDB" id="A0A090UWY9"/>
<dbReference type="Proteomes" id="UP000029462">
    <property type="component" value="Unassembled WGS sequence"/>
</dbReference>
<accession>A0A090UWY9</accession>
<reference evidence="1 2" key="1">
    <citation type="submission" date="2014-09" db="EMBL/GenBank/DDBJ databases">
        <title>Whole genome shotgun sequence of Escherichia vulneris NBRC 102420.</title>
        <authorList>
            <person name="Yoshida Y."/>
            <person name="Hosoyama A."/>
            <person name="Tsuchikane K."/>
            <person name="Ohji S."/>
            <person name="Ichikawa N."/>
            <person name="Kimura A."/>
            <person name="Yamazoe A."/>
            <person name="Ezaki T."/>
            <person name="Fujita N."/>
        </authorList>
    </citation>
    <scope>NUCLEOTIDE SEQUENCE [LARGE SCALE GENOMIC DNA]</scope>
    <source>
        <strain evidence="1 2">NBRC 102420</strain>
    </source>
</reference>
<comment type="caution">
    <text evidence="1">The sequence shown here is derived from an EMBL/GenBank/DDBJ whole genome shotgun (WGS) entry which is preliminary data.</text>
</comment>
<dbReference type="Pfam" id="PF20012">
    <property type="entry name" value="GAP1-N1"/>
    <property type="match status" value="1"/>
</dbReference>
<evidence type="ECO:0000313" key="1">
    <source>
        <dbReference type="EMBL" id="GAL56403.1"/>
    </source>
</evidence>
<sequence>MVTTINIQIHGYRKGHQLLASSTLLSKEDQATVDRLSDVAGPLRPKEQFVPYLTAYPLPSGTYYVIARTWQDHSVPRAGCVRTKSLLVDANVWANTPPLSAILELLNSSELPSEIEAVLVQCKEKELVTETLPPITGFNASELLEALFLEEPKPVVIFDAPKPELIALHLLVALWPNIRQKFTFSTFALSPRKIMGRDLDLVFSPSNAKARFSDWPGRRVDGRLLPAARHRWTKVIVRRVFEESTPRLLSKNAFKLINNNEAENVSVLRIALLWDELFDKLEQTPTAFLGLLDIANSGMVNGEHAMALLTPRLLDVINTVENNLPEKDAWEFAGALTRKTIGRDMAGCIIAVNNLAMYLSEKDPEGIINLINQTNSDDIINNLVPGIASGLGKSPSSMVKKVLLSVPANIFANLVLLGDGLAGKITSDDELIHFTGLVLSELDKSLSFKVGVILLPLLIEDRHLPVALPIISSLDISGISDELVWLKNTNDFQSKKISMALINRARDIGGISEVRKILISKNSSTRAQALLAQTINPTVDDVLWLLDETSLSEKTSSIILANVIRRADEQQFVKLLSNIKISESVAERLTKNDLDILERAVLQDIVPINIYVRIVMVVISEVNNDQKLLIAKYALGRCLRNRFENDVEILSMLLNIIGHDLDPKWVIYNALEREINSELASRNVIVLEKSQALIRQKILYVVNEIANMLRMRQVSYLNEDANNACAKLMSDAKEVSYSALIDAATTLIPSLLNARHKPVSLMISALFPVIYKELSTANDFSERFNIFSFFDWDRCKTARNELVDAFMSSSWNPGDLALTACLCDEEFKILKRVAQSYGGEKYLYKMESDLERLDADRKIHVKRIIAEFLHE</sequence>
<dbReference type="EMBL" id="BBMZ01000002">
    <property type="protein sequence ID" value="GAL56403.1"/>
    <property type="molecule type" value="Genomic_DNA"/>
</dbReference>
<evidence type="ECO:0000313" key="2">
    <source>
        <dbReference type="Proteomes" id="UP000029462"/>
    </source>
</evidence>
<gene>
    <name evidence="1" type="ORF">EV102420_02_00070</name>
</gene>
<dbReference type="STRING" id="1115515.EV102420_02_00070"/>
<dbReference type="OrthoDB" id="7058344at2"/>
<dbReference type="RefSeq" id="WP_042387557.1">
    <property type="nucleotide sequence ID" value="NZ_BBMZ01000002.1"/>
</dbReference>
<name>A0A090UWY9_PSEVU</name>
<organism evidence="1 2">
    <name type="scientific">Pseudescherichia vulneris NBRC 102420</name>
    <dbReference type="NCBI Taxonomy" id="1115515"/>
    <lineage>
        <taxon>Bacteria</taxon>
        <taxon>Pseudomonadati</taxon>
        <taxon>Pseudomonadota</taxon>
        <taxon>Gammaproteobacteria</taxon>
        <taxon>Enterobacterales</taxon>
        <taxon>Enterobacteriaceae</taxon>
        <taxon>Pseudescherichia</taxon>
    </lineage>
</organism>
<keyword evidence="2" id="KW-1185">Reference proteome</keyword>